<protein>
    <recommendedName>
        <fullName evidence="3">Transmembrane protein</fullName>
    </recommendedName>
</protein>
<keyword evidence="1" id="KW-0472">Membrane</keyword>
<reference evidence="2" key="2">
    <citation type="submission" date="2014-07" db="EMBL/GenBank/DDBJ databases">
        <title>Genetics and epidemiology of antimicrobial resistance in B. fragilis group.</title>
        <authorList>
            <person name="Sydenham T.V."/>
            <person name="Hasman H."/>
            <person name="Kemp M."/>
            <person name="Justesen U.S."/>
        </authorList>
    </citation>
    <scope>NUCLEOTIDE SEQUENCE [LARGE SCALE GENOMIC DNA]</scope>
    <source>
        <strain evidence="2">DCMOUH0018B</strain>
    </source>
</reference>
<proteinExistence type="predicted"/>
<sequence length="184" mass="21781">MNQELLKRTLKNRRIELTEQEKKDYYPKEALFMLLFTSVALLFCLVMAKIKGELIEPEFVWTVVLFPVVSAAVGYITYLNKKNTLKLHYISTALTPQEQQKVLIRLAKENQWEIILCNKQQFVADDICMRWRVRVTVIYGNPDMAYNSRCNPTRRWHASGGRNWDNREAIRRAIEKEWAIKNKN</sequence>
<organism evidence="2">
    <name type="scientific">Bacteroides fragilis</name>
    <dbReference type="NCBI Taxonomy" id="817"/>
    <lineage>
        <taxon>Bacteria</taxon>
        <taxon>Pseudomonadati</taxon>
        <taxon>Bacteroidota</taxon>
        <taxon>Bacteroidia</taxon>
        <taxon>Bacteroidales</taxon>
        <taxon>Bacteroidaceae</taxon>
        <taxon>Bacteroides</taxon>
    </lineage>
</organism>
<reference evidence="2" key="1">
    <citation type="book" date="2014" name="THE 24TH EUROPEAN CONGRESS OF CLINICAL MICROBIOLOGY AND INFECTIOUS DISEASES" publisher="ECCMID 2014" city="Barcelona, Spain">
        <title>Identification of resistance genes in three multidrug-resistant Bacteroides fragilis isolates by whole genome sequencing.</title>
        <editorList>
            <person name="Unknown"/>
            <person name="A."/>
        </editorList>
        <authorList>
            <person name="Sydenham T.V."/>
            <person name="Hasman H."/>
            <person name="Wang M."/>
            <person name="Soki J."/>
            <person name="Nagy E."/>
            <person name="Justesen U.S."/>
        </authorList>
    </citation>
    <scope>NUCLEOTIDE SEQUENCE</scope>
    <source>
        <strain evidence="2">DCMOUH0018B</strain>
    </source>
</reference>
<dbReference type="RefSeq" id="WP_044299465.1">
    <property type="nucleotide sequence ID" value="NZ_CP036542.1"/>
</dbReference>
<keyword evidence="1" id="KW-0812">Transmembrane</keyword>
<evidence type="ECO:0000256" key="1">
    <source>
        <dbReference type="SAM" id="Phobius"/>
    </source>
</evidence>
<dbReference type="EMBL" id="JMZZ02000034">
    <property type="protein sequence ID" value="KFX76458.1"/>
    <property type="molecule type" value="Genomic_DNA"/>
</dbReference>
<gene>
    <name evidence="2" type="ORF">EE52_0201385</name>
</gene>
<feature type="transmembrane region" description="Helical" evidence="1">
    <location>
        <begin position="30"/>
        <end position="48"/>
    </location>
</feature>
<keyword evidence="1" id="KW-1133">Transmembrane helix</keyword>
<dbReference type="AlphaFoldDB" id="A0A0I9SDM7"/>
<name>A0A0I9SDM7_BACFG</name>
<evidence type="ECO:0000313" key="2">
    <source>
        <dbReference type="EMBL" id="KFX76458.1"/>
    </source>
</evidence>
<dbReference type="PATRIC" id="fig|817.53.peg.291"/>
<accession>A0A0I9SDM7</accession>
<feature type="transmembrane region" description="Helical" evidence="1">
    <location>
        <begin position="60"/>
        <end position="79"/>
    </location>
</feature>
<comment type="caution">
    <text evidence="2">The sequence shown here is derived from an EMBL/GenBank/DDBJ whole genome shotgun (WGS) entry which is preliminary data.</text>
</comment>
<evidence type="ECO:0008006" key="3">
    <source>
        <dbReference type="Google" id="ProtNLM"/>
    </source>
</evidence>